<dbReference type="InterPro" id="IPR043137">
    <property type="entry name" value="GGT_ssub_C"/>
</dbReference>
<comment type="catalytic activity">
    <reaction evidence="2 11">
        <text>glutathione + H2O = L-cysteinylglycine + L-glutamate</text>
        <dbReference type="Rhea" id="RHEA:28807"/>
        <dbReference type="ChEBI" id="CHEBI:15377"/>
        <dbReference type="ChEBI" id="CHEBI:29985"/>
        <dbReference type="ChEBI" id="CHEBI:57925"/>
        <dbReference type="ChEBI" id="CHEBI:61694"/>
        <dbReference type="EC" id="3.4.19.13"/>
    </reaction>
</comment>
<dbReference type="SUPFAM" id="SSF56235">
    <property type="entry name" value="N-terminal nucleophile aminohydrolases (Ntn hydrolases)"/>
    <property type="match status" value="1"/>
</dbReference>
<dbReference type="InterPro" id="IPR029055">
    <property type="entry name" value="Ntn_hydrolases_N"/>
</dbReference>
<feature type="signal peptide" evidence="12">
    <location>
        <begin position="1"/>
        <end position="20"/>
    </location>
</feature>
<dbReference type="PANTHER" id="PTHR43199">
    <property type="entry name" value="GLUTATHIONE HYDROLASE"/>
    <property type="match status" value="1"/>
</dbReference>
<comment type="similarity">
    <text evidence="3 11">Belongs to the gamma-glutamyltransferase family.</text>
</comment>
<keyword evidence="6 11" id="KW-0865">Zymogen</keyword>
<dbReference type="InterPro" id="IPR000101">
    <property type="entry name" value="GGT_peptidase"/>
</dbReference>
<evidence type="ECO:0000256" key="11">
    <source>
        <dbReference type="RuleBase" id="RU368036"/>
    </source>
</evidence>
<comment type="catalytic activity">
    <reaction evidence="1 11">
        <text>an S-substituted glutathione + H2O = an S-substituted L-cysteinylglycine + L-glutamate</text>
        <dbReference type="Rhea" id="RHEA:59468"/>
        <dbReference type="ChEBI" id="CHEBI:15377"/>
        <dbReference type="ChEBI" id="CHEBI:29985"/>
        <dbReference type="ChEBI" id="CHEBI:90779"/>
        <dbReference type="ChEBI" id="CHEBI:143103"/>
        <dbReference type="EC" id="3.4.19.13"/>
    </reaction>
</comment>
<keyword evidence="5 11" id="KW-0378">Hydrolase</keyword>
<name>A0A0P1FIS5_9RHOB</name>
<evidence type="ECO:0000256" key="10">
    <source>
        <dbReference type="PIRSR" id="PIRSR600101-2"/>
    </source>
</evidence>
<dbReference type="NCBIfam" id="TIGR00066">
    <property type="entry name" value="g_glut_trans"/>
    <property type="match status" value="1"/>
</dbReference>
<dbReference type="Gene3D" id="1.10.246.130">
    <property type="match status" value="1"/>
</dbReference>
<dbReference type="Proteomes" id="UP000051298">
    <property type="component" value="Unassembled WGS sequence"/>
</dbReference>
<dbReference type="GO" id="GO:0036374">
    <property type="term" value="F:glutathione hydrolase activity"/>
    <property type="evidence" value="ECO:0007669"/>
    <property type="project" value="UniProtKB-UniRule"/>
</dbReference>
<evidence type="ECO:0000256" key="3">
    <source>
        <dbReference type="ARBA" id="ARBA00009381"/>
    </source>
</evidence>
<keyword evidence="7 11" id="KW-0012">Acyltransferase</keyword>
<evidence type="ECO:0000256" key="9">
    <source>
        <dbReference type="PIRSR" id="PIRSR600101-1"/>
    </source>
</evidence>
<dbReference type="UniPathway" id="UPA00204"/>
<evidence type="ECO:0000256" key="1">
    <source>
        <dbReference type="ARBA" id="ARBA00001049"/>
    </source>
</evidence>
<dbReference type="Gene3D" id="3.60.20.40">
    <property type="match status" value="1"/>
</dbReference>
<evidence type="ECO:0000256" key="4">
    <source>
        <dbReference type="ARBA" id="ARBA00022679"/>
    </source>
</evidence>
<evidence type="ECO:0000256" key="6">
    <source>
        <dbReference type="ARBA" id="ARBA00023145"/>
    </source>
</evidence>
<evidence type="ECO:0000256" key="2">
    <source>
        <dbReference type="ARBA" id="ARBA00001089"/>
    </source>
</evidence>
<dbReference type="InterPro" id="IPR043138">
    <property type="entry name" value="GGT_lsub"/>
</dbReference>
<accession>A0A0P1FIS5</accession>
<feature type="binding site" evidence="10">
    <location>
        <position position="505"/>
    </location>
    <ligand>
        <name>L-glutamate</name>
        <dbReference type="ChEBI" id="CHEBI:29985"/>
    </ligand>
</feature>
<dbReference type="AlphaFoldDB" id="A0A0P1FIS5"/>
<dbReference type="PANTHER" id="PTHR43199:SF1">
    <property type="entry name" value="GLUTATHIONE HYDROLASE PROENZYME"/>
    <property type="match status" value="1"/>
</dbReference>
<feature type="binding site" evidence="10">
    <location>
        <begin position="483"/>
        <end position="484"/>
    </location>
    <ligand>
        <name>L-glutamate</name>
        <dbReference type="ChEBI" id="CHEBI:29985"/>
    </ligand>
</feature>
<dbReference type="GO" id="GO:0103068">
    <property type="term" value="F:leukotriene C4 gamma-glutamyl transferase activity"/>
    <property type="evidence" value="ECO:0007669"/>
    <property type="project" value="UniProtKB-EC"/>
</dbReference>
<evidence type="ECO:0000313" key="13">
    <source>
        <dbReference type="EMBL" id="CUH60117.1"/>
    </source>
</evidence>
<comment type="catalytic activity">
    <reaction evidence="8 11">
        <text>an N-terminal (5-L-glutamyl)-[peptide] + an alpha-amino acid = 5-L-glutamyl amino acid + an N-terminal L-alpha-aminoacyl-[peptide]</text>
        <dbReference type="Rhea" id="RHEA:23904"/>
        <dbReference type="Rhea" id="RHEA-COMP:9780"/>
        <dbReference type="Rhea" id="RHEA-COMP:9795"/>
        <dbReference type="ChEBI" id="CHEBI:77644"/>
        <dbReference type="ChEBI" id="CHEBI:78597"/>
        <dbReference type="ChEBI" id="CHEBI:78599"/>
        <dbReference type="ChEBI" id="CHEBI:78608"/>
        <dbReference type="EC" id="2.3.2.2"/>
    </reaction>
</comment>
<feature type="binding site" evidence="10">
    <location>
        <position position="129"/>
    </location>
    <ligand>
        <name>L-glutamate</name>
        <dbReference type="ChEBI" id="CHEBI:29985"/>
    </ligand>
</feature>
<protein>
    <recommendedName>
        <fullName evidence="11">Glutathione hydrolase proenzyme</fullName>
        <ecNumber evidence="11">2.3.2.2</ecNumber>
        <ecNumber evidence="11">3.4.19.13</ecNumber>
    </recommendedName>
    <component>
        <recommendedName>
            <fullName evidence="11">Glutathione hydrolase large chain</fullName>
        </recommendedName>
    </component>
    <component>
        <recommendedName>
            <fullName evidence="11">Glutathione hydrolase small chain</fullName>
        </recommendedName>
    </component>
</protein>
<dbReference type="EC" id="3.4.19.13" evidence="11"/>
<proteinExistence type="inferred from homology"/>
<comment type="subunit">
    <text evidence="11">This enzyme consists of two polypeptide chains, which are synthesized in precursor form from a single polypeptide.</text>
</comment>
<evidence type="ECO:0000256" key="12">
    <source>
        <dbReference type="SAM" id="SignalP"/>
    </source>
</evidence>
<dbReference type="STRING" id="266809.PM03_14385"/>
<dbReference type="RefSeq" id="WP_058123163.1">
    <property type="nucleotide sequence ID" value="NZ_CYRX01000024.1"/>
</dbReference>
<dbReference type="GO" id="GO:0006751">
    <property type="term" value="P:glutathione catabolic process"/>
    <property type="evidence" value="ECO:0007669"/>
    <property type="project" value="UniProtKB-UniRule"/>
</dbReference>
<keyword evidence="12" id="KW-0732">Signal</keyword>
<dbReference type="GO" id="GO:0006750">
    <property type="term" value="P:glutathione biosynthetic process"/>
    <property type="evidence" value="ECO:0007669"/>
    <property type="project" value="UniProtKB-KW"/>
</dbReference>
<reference evidence="13 14" key="1">
    <citation type="submission" date="2015-09" db="EMBL/GenBank/DDBJ databases">
        <authorList>
            <consortium name="Swine Surveillance"/>
        </authorList>
    </citation>
    <scope>NUCLEOTIDE SEQUENCE [LARGE SCALE GENOMIC DNA]</scope>
    <source>
        <strain evidence="13 14">CECT 5294</strain>
    </source>
</reference>
<gene>
    <name evidence="13" type="primary">ggt</name>
    <name evidence="13" type="ORF">THS5294_01406</name>
</gene>
<comment type="PTM">
    <text evidence="11">Cleaved by autocatalysis into a large and a small subunit.</text>
</comment>
<keyword evidence="4 11" id="KW-0808">Transferase</keyword>
<comment type="pathway">
    <text evidence="11">Sulfur metabolism; glutathione metabolism.</text>
</comment>
<feature type="binding site" evidence="10">
    <location>
        <position position="459"/>
    </location>
    <ligand>
        <name>L-glutamate</name>
        <dbReference type="ChEBI" id="CHEBI:29985"/>
    </ligand>
</feature>
<keyword evidence="11" id="KW-0317">Glutathione biosynthesis</keyword>
<feature type="active site" description="Nucleophile" evidence="9">
    <location>
        <position position="419"/>
    </location>
</feature>
<sequence>MKRTVLGAAMWAVFCGPVIAQQAADAVAPEPASAPLAFEAISPELRPAFDAKAKGAPVTAQDWMVAAANPWAVQAGARVLSAGGTAADAMVAVQAVLGLVEPQSSGLGGGAFLVWYDAASGAITTLDARETAPLAANPRLFQDENGEPLKFFDAVVGGLSVGTPGTPRLLEDAHRRWGRANWAGLFDDAITLAEDGFPVSPRLAGLVERDADRLQRFAPTAAYFFPDGVGLAAGDTLMNLDYADTLRALADHGADAFYSGPIAQDIVTTVRTAPGNPGVLSTDDLELYQVIERNAVCAEYRAHEVCGMGPPSSGGLTVGQILGMLDGFDLTALGLTSPEAWRLIGDASRLAFADRGRYMADSDFVPVPARGLIAPEYLAERRKFLEGDDALPEVAPGAPSFDHASLIWADDESLELPSTSHISIVDAYGNALSMTTTIENGFGSRLFVRGFLLNNELTDFSFRTHRDGVPIANALAPGKRPRSSMAPTIVLRDGAPVLVTGSPGGSRIIGYVAKSIIAHLDWGMDVQQATALPHLVNRFGTYDLEEGTSAEAMGGPLTELGYEVNARALTSGLHMIAIGNGITGGADPRREGIAYGR</sequence>
<feature type="chain" id="PRO_5006062630" description="Glutathione hydrolase proenzyme" evidence="12">
    <location>
        <begin position="21"/>
        <end position="597"/>
    </location>
</feature>
<dbReference type="Pfam" id="PF01019">
    <property type="entry name" value="G_glu_transpept"/>
    <property type="match status" value="1"/>
</dbReference>
<evidence type="ECO:0000256" key="5">
    <source>
        <dbReference type="ARBA" id="ARBA00022801"/>
    </source>
</evidence>
<dbReference type="PRINTS" id="PR01210">
    <property type="entry name" value="GGTRANSPTASE"/>
</dbReference>
<dbReference type="EMBL" id="CYRX01000024">
    <property type="protein sequence ID" value="CUH60117.1"/>
    <property type="molecule type" value="Genomic_DNA"/>
</dbReference>
<evidence type="ECO:0000313" key="14">
    <source>
        <dbReference type="Proteomes" id="UP000051298"/>
    </source>
</evidence>
<dbReference type="InterPro" id="IPR051792">
    <property type="entry name" value="GGT_bact"/>
</dbReference>
<organism evidence="13 14">
    <name type="scientific">Thalassobacter stenotrophicus</name>
    <dbReference type="NCBI Taxonomy" id="266809"/>
    <lineage>
        <taxon>Bacteria</taxon>
        <taxon>Pseudomonadati</taxon>
        <taxon>Pseudomonadota</taxon>
        <taxon>Alphaproteobacteria</taxon>
        <taxon>Rhodobacterales</taxon>
        <taxon>Roseobacteraceae</taxon>
        <taxon>Thalassobacter</taxon>
    </lineage>
</organism>
<evidence type="ECO:0000256" key="7">
    <source>
        <dbReference type="ARBA" id="ARBA00023315"/>
    </source>
</evidence>
<dbReference type="EC" id="2.3.2.2" evidence="11"/>
<dbReference type="eggNOG" id="COG0405">
    <property type="taxonomic scope" value="Bacteria"/>
</dbReference>
<evidence type="ECO:0000256" key="8">
    <source>
        <dbReference type="ARBA" id="ARBA00047417"/>
    </source>
</evidence>